<protein>
    <recommendedName>
        <fullName evidence="1">DUF2268 domain-containing protein</fullName>
    </recommendedName>
</protein>
<reference evidence="2" key="1">
    <citation type="submission" date="2020-05" db="EMBL/GenBank/DDBJ databases">
        <authorList>
            <person name="Zhu T."/>
            <person name="Keshari N."/>
            <person name="Lu X."/>
        </authorList>
    </citation>
    <scope>NUCLEOTIDE SEQUENCE</scope>
    <source>
        <strain evidence="2">NK1-12</strain>
    </source>
</reference>
<dbReference type="Pfam" id="PF10026">
    <property type="entry name" value="DUF2268"/>
    <property type="match status" value="1"/>
</dbReference>
<proteinExistence type="predicted"/>
<feature type="domain" description="DUF2268" evidence="1">
    <location>
        <begin position="27"/>
        <end position="207"/>
    </location>
</feature>
<organism evidence="2">
    <name type="scientific">Leptolyngbya sp. NK1-12</name>
    <dbReference type="NCBI Taxonomy" id="2547451"/>
    <lineage>
        <taxon>Bacteria</taxon>
        <taxon>Bacillati</taxon>
        <taxon>Cyanobacteriota</taxon>
        <taxon>Cyanophyceae</taxon>
        <taxon>Leptolyngbyales</taxon>
        <taxon>Leptolyngbyaceae</taxon>
        <taxon>Leptolyngbya group</taxon>
        <taxon>Leptolyngbya</taxon>
    </lineage>
</organism>
<evidence type="ECO:0000259" key="1">
    <source>
        <dbReference type="Pfam" id="PF10026"/>
    </source>
</evidence>
<dbReference type="AlphaFoldDB" id="A0AA97AR33"/>
<accession>A0AA97AR33</accession>
<evidence type="ECO:0000313" key="2">
    <source>
        <dbReference type="EMBL" id="WNZ24708.1"/>
    </source>
</evidence>
<sequence>MIELHILNAHGKFTPYQKQIKSAFASSAQRIFEVLPVSEVDVVFQLSPEAVISEFGIGGYSPSGHLIVISADPDNPNFANSLENEFFTTLGHELHHSKRWQTVGYGSTLLEALVTEGLACHFEAELRPGTIPFYASALEETAISDLLAKAIPSFSDVNYGHAEWFLGQSDEIPLYAGYTLGFELVSRYISKQGRKASRLYDEPAEHFRSLA</sequence>
<dbReference type="RefSeq" id="WP_316430639.1">
    <property type="nucleotide sequence ID" value="NZ_CP053586.1"/>
</dbReference>
<dbReference type="InterPro" id="IPR018728">
    <property type="entry name" value="DUF2268"/>
</dbReference>
<name>A0AA97AR33_9CYAN</name>
<dbReference type="EMBL" id="CP053586">
    <property type="protein sequence ID" value="WNZ24708.1"/>
    <property type="molecule type" value="Genomic_DNA"/>
</dbReference>
<gene>
    <name evidence="2" type="ORF">HJG54_18895</name>
</gene>